<dbReference type="EMBL" id="VCKY01000099">
    <property type="protein sequence ID" value="TMR15522.1"/>
    <property type="molecule type" value="Genomic_DNA"/>
</dbReference>
<dbReference type="Pfam" id="PF00005">
    <property type="entry name" value="ABC_tran"/>
    <property type="match status" value="1"/>
</dbReference>
<keyword evidence="3" id="KW-0547">Nucleotide-binding</keyword>
<name>A0A5S4FC02_9ACTN</name>
<dbReference type="SUPFAM" id="SSF52540">
    <property type="entry name" value="P-loop containing nucleoside triphosphate hydrolases"/>
    <property type="match status" value="1"/>
</dbReference>
<evidence type="ECO:0000256" key="2">
    <source>
        <dbReference type="ARBA" id="ARBA00022692"/>
    </source>
</evidence>
<dbReference type="InterPro" id="IPR011527">
    <property type="entry name" value="ABC1_TM_dom"/>
</dbReference>
<evidence type="ECO:0000256" key="4">
    <source>
        <dbReference type="ARBA" id="ARBA00022840"/>
    </source>
</evidence>
<proteinExistence type="predicted"/>
<keyword evidence="11" id="KW-1185">Reference proteome</keyword>
<dbReference type="GO" id="GO:0005524">
    <property type="term" value="F:ATP binding"/>
    <property type="evidence" value="ECO:0007669"/>
    <property type="project" value="UniProtKB-KW"/>
</dbReference>
<dbReference type="GO" id="GO:0005886">
    <property type="term" value="C:plasma membrane"/>
    <property type="evidence" value="ECO:0007669"/>
    <property type="project" value="UniProtKB-SubCell"/>
</dbReference>
<dbReference type="InterPro" id="IPR003593">
    <property type="entry name" value="AAA+_ATPase"/>
</dbReference>
<dbReference type="InterPro" id="IPR036640">
    <property type="entry name" value="ABC1_TM_sf"/>
</dbReference>
<dbReference type="InterPro" id="IPR039421">
    <property type="entry name" value="Type_1_exporter"/>
</dbReference>
<dbReference type="PANTHER" id="PTHR24221:SF646">
    <property type="entry name" value="HAEMOLYSIN SECRETION ATP-BINDING PROTEIN"/>
    <property type="match status" value="1"/>
</dbReference>
<dbReference type="AlphaFoldDB" id="A0A5S4FC02"/>
<dbReference type="RefSeq" id="WP_138668974.1">
    <property type="nucleotide sequence ID" value="NZ_VCKY01000099.1"/>
</dbReference>
<evidence type="ECO:0000256" key="1">
    <source>
        <dbReference type="ARBA" id="ARBA00004651"/>
    </source>
</evidence>
<dbReference type="PROSITE" id="PS50929">
    <property type="entry name" value="ABC_TM1F"/>
    <property type="match status" value="1"/>
</dbReference>
<sequence length="582" mass="62887">MKVLRHTLPLTWQAGPWITLLVGALVAAQSVAVALLALSQRWLVDAAGLGTVGGLLAAGALAAVAYTASTTGRTILHSLALELVLRVDILVNDEILNLVARLPEVEHLEHPEYLDRIFLLRRGSRTLAQLALGLTATASGVISIALSVWLLVAVDPWLALLAPLALLPLWISSRTLRRIREAEKEAARHSRLEEMLHRMCTEADTAKELRVSGASAAIDEEAAAAWDRYATLITRARARASIWNALGWISFSVGYLLVLAITADLAARGLATLGDAVLVLVLGARLRGQIQEVVEQIGRVIQTGQVTEHYAWLHDYATAHGPTGRKEPTTGGITFDNVTFAYPGSKAPVLRDVSFHLRRGSVVALVGVNGAGKTTLVKLLTGMYRPAAGTIKVDGQDLAETDLTAWRQRTSAAFQDFVKFQLPVRQAVGVGDLPRMDQVEEALDAAGADFVRRLPDGVDTRLGPLFDGVDLSQGQWQRLALARALMRDRPEVLILDEPTAALDPASEHDLYERFTTTARTSGEGITVLVSHRFSTVRMADHIIVVADGTIAEQGSHEELMARNGPYAQLFTIQAAAYSGDVQ</sequence>
<reference evidence="10 11" key="1">
    <citation type="submission" date="2019-05" db="EMBL/GenBank/DDBJ databases">
        <title>Draft genome sequence of Nonomuraea turkmeniaca DSM 43926.</title>
        <authorList>
            <person name="Saricaoglu S."/>
            <person name="Isik K."/>
        </authorList>
    </citation>
    <scope>NUCLEOTIDE SEQUENCE [LARGE SCALE GENOMIC DNA]</scope>
    <source>
        <strain evidence="10 11">DSM 43926</strain>
    </source>
</reference>
<evidence type="ECO:0000259" key="9">
    <source>
        <dbReference type="PROSITE" id="PS50929"/>
    </source>
</evidence>
<comment type="caution">
    <text evidence="10">The sequence shown here is derived from an EMBL/GenBank/DDBJ whole genome shotgun (WGS) entry which is preliminary data.</text>
</comment>
<evidence type="ECO:0000256" key="7">
    <source>
        <dbReference type="SAM" id="Phobius"/>
    </source>
</evidence>
<dbReference type="OrthoDB" id="9806127at2"/>
<dbReference type="GO" id="GO:0016887">
    <property type="term" value="F:ATP hydrolysis activity"/>
    <property type="evidence" value="ECO:0007669"/>
    <property type="project" value="InterPro"/>
</dbReference>
<keyword evidence="4 10" id="KW-0067">ATP-binding</keyword>
<dbReference type="SUPFAM" id="SSF90123">
    <property type="entry name" value="ABC transporter transmembrane region"/>
    <property type="match status" value="1"/>
</dbReference>
<feature type="transmembrane region" description="Helical" evidence="7">
    <location>
        <begin position="242"/>
        <end position="263"/>
    </location>
</feature>
<evidence type="ECO:0000313" key="11">
    <source>
        <dbReference type="Proteomes" id="UP000309128"/>
    </source>
</evidence>
<feature type="transmembrane region" description="Helical" evidence="7">
    <location>
        <begin position="46"/>
        <end position="68"/>
    </location>
</feature>
<keyword evidence="6 7" id="KW-0472">Membrane</keyword>
<feature type="transmembrane region" description="Helical" evidence="7">
    <location>
        <begin position="20"/>
        <end position="40"/>
    </location>
</feature>
<evidence type="ECO:0000256" key="6">
    <source>
        <dbReference type="ARBA" id="ARBA00023136"/>
    </source>
</evidence>
<protein>
    <submittedName>
        <fullName evidence="10">ABC transporter ATP-binding protein</fullName>
    </submittedName>
</protein>
<evidence type="ECO:0000313" key="10">
    <source>
        <dbReference type="EMBL" id="TMR15522.1"/>
    </source>
</evidence>
<evidence type="ECO:0000256" key="5">
    <source>
        <dbReference type="ARBA" id="ARBA00022989"/>
    </source>
</evidence>
<feature type="domain" description="ABC transporter" evidence="8">
    <location>
        <begin position="333"/>
        <end position="572"/>
    </location>
</feature>
<feature type="transmembrane region" description="Helical" evidence="7">
    <location>
        <begin position="157"/>
        <end position="176"/>
    </location>
</feature>
<dbReference type="SMART" id="SM00382">
    <property type="entry name" value="AAA"/>
    <property type="match status" value="1"/>
</dbReference>
<dbReference type="PROSITE" id="PS00211">
    <property type="entry name" value="ABC_TRANSPORTER_1"/>
    <property type="match status" value="1"/>
</dbReference>
<feature type="domain" description="ABC transmembrane type-1" evidence="9">
    <location>
        <begin position="20"/>
        <end position="302"/>
    </location>
</feature>
<dbReference type="Gene3D" id="1.20.1560.10">
    <property type="entry name" value="ABC transporter type 1, transmembrane domain"/>
    <property type="match status" value="1"/>
</dbReference>
<evidence type="ECO:0000259" key="8">
    <source>
        <dbReference type="PROSITE" id="PS50893"/>
    </source>
</evidence>
<keyword evidence="2 7" id="KW-0812">Transmembrane</keyword>
<dbReference type="PROSITE" id="PS50893">
    <property type="entry name" value="ABC_TRANSPORTER_2"/>
    <property type="match status" value="1"/>
</dbReference>
<dbReference type="InterPro" id="IPR017871">
    <property type="entry name" value="ABC_transporter-like_CS"/>
</dbReference>
<gene>
    <name evidence="10" type="ORF">ETD86_27060</name>
</gene>
<dbReference type="InterPro" id="IPR027417">
    <property type="entry name" value="P-loop_NTPase"/>
</dbReference>
<dbReference type="GO" id="GO:0034040">
    <property type="term" value="F:ATPase-coupled lipid transmembrane transporter activity"/>
    <property type="evidence" value="ECO:0007669"/>
    <property type="project" value="TreeGrafter"/>
</dbReference>
<dbReference type="InterPro" id="IPR003439">
    <property type="entry name" value="ABC_transporter-like_ATP-bd"/>
</dbReference>
<dbReference type="PANTHER" id="PTHR24221">
    <property type="entry name" value="ATP-BINDING CASSETTE SUB-FAMILY B"/>
    <property type="match status" value="1"/>
</dbReference>
<comment type="subcellular location">
    <subcellularLocation>
        <location evidence="1">Cell membrane</location>
        <topology evidence="1">Multi-pass membrane protein</topology>
    </subcellularLocation>
</comment>
<dbReference type="Proteomes" id="UP000309128">
    <property type="component" value="Unassembled WGS sequence"/>
</dbReference>
<feature type="transmembrane region" description="Helical" evidence="7">
    <location>
        <begin position="130"/>
        <end position="151"/>
    </location>
</feature>
<evidence type="ECO:0000256" key="3">
    <source>
        <dbReference type="ARBA" id="ARBA00022741"/>
    </source>
</evidence>
<organism evidence="10 11">
    <name type="scientific">Nonomuraea turkmeniaca</name>
    <dbReference type="NCBI Taxonomy" id="103838"/>
    <lineage>
        <taxon>Bacteria</taxon>
        <taxon>Bacillati</taxon>
        <taxon>Actinomycetota</taxon>
        <taxon>Actinomycetes</taxon>
        <taxon>Streptosporangiales</taxon>
        <taxon>Streptosporangiaceae</taxon>
        <taxon>Nonomuraea</taxon>
    </lineage>
</organism>
<dbReference type="Gene3D" id="3.40.50.300">
    <property type="entry name" value="P-loop containing nucleotide triphosphate hydrolases"/>
    <property type="match status" value="1"/>
</dbReference>
<keyword evidence="5 7" id="KW-1133">Transmembrane helix</keyword>
<dbReference type="GO" id="GO:0140359">
    <property type="term" value="F:ABC-type transporter activity"/>
    <property type="evidence" value="ECO:0007669"/>
    <property type="project" value="InterPro"/>
</dbReference>
<accession>A0A5S4FC02</accession>